<evidence type="ECO:0000313" key="3">
    <source>
        <dbReference type="EMBL" id="SHI14335.1"/>
    </source>
</evidence>
<dbReference type="CDD" id="cd06166">
    <property type="entry name" value="Sortase_D_2"/>
    <property type="match status" value="1"/>
</dbReference>
<dbReference type="GO" id="GO:0016787">
    <property type="term" value="F:hydrolase activity"/>
    <property type="evidence" value="ECO:0007669"/>
    <property type="project" value="UniProtKB-KW"/>
</dbReference>
<evidence type="ECO:0000313" key="4">
    <source>
        <dbReference type="Proteomes" id="UP000183995"/>
    </source>
</evidence>
<sequence length="245" mass="27016">MKRIRWNKKTLSRLLIFAGIVLISGALIFEAYHYPWGTLFGRDDQDEVSIPDPSPIVWENEDRDSVIIRSTPESSPAASAEEPGLLPGDEKAATLPLSVYTQLGILKIPKLNVSEYVLEGTQRQLRYGVGHVEKSGALGQQGNCVVAGHRTTAFRYLNKLAAGDSIILKADDNIYTYTVYESFAVLPKETWVLGNVENEPYTLTLITCTPYLVSSHRLIVRARLADINGMTPEAYYGTASAPPAD</sequence>
<evidence type="ECO:0000256" key="1">
    <source>
        <dbReference type="ARBA" id="ARBA00022801"/>
    </source>
</evidence>
<dbReference type="Proteomes" id="UP000183995">
    <property type="component" value="Unassembled WGS sequence"/>
</dbReference>
<proteinExistence type="predicted"/>
<accession>A0A1M5YQH2</accession>
<feature type="active site" description="Proton donor/acceptor" evidence="2">
    <location>
        <position position="149"/>
    </location>
</feature>
<keyword evidence="4" id="KW-1185">Reference proteome</keyword>
<name>A0A1M5YQH2_9FIRM</name>
<gene>
    <name evidence="3" type="ORF">SAMN02745823_02735</name>
</gene>
<reference evidence="3 4" key="1">
    <citation type="submission" date="2016-11" db="EMBL/GenBank/DDBJ databases">
        <authorList>
            <person name="Jaros S."/>
            <person name="Januszkiewicz K."/>
            <person name="Wedrychowicz H."/>
        </authorList>
    </citation>
    <scope>NUCLEOTIDE SEQUENCE [LARGE SCALE GENOMIC DNA]</scope>
    <source>
        <strain evidence="3 4">DSM 10068</strain>
    </source>
</reference>
<evidence type="ECO:0000256" key="2">
    <source>
        <dbReference type="PIRSR" id="PIRSR605754-1"/>
    </source>
</evidence>
<keyword evidence="1" id="KW-0378">Hydrolase</keyword>
<organism evidence="3 4">
    <name type="scientific">Sporobacter termitidis DSM 10068</name>
    <dbReference type="NCBI Taxonomy" id="1123282"/>
    <lineage>
        <taxon>Bacteria</taxon>
        <taxon>Bacillati</taxon>
        <taxon>Bacillota</taxon>
        <taxon>Clostridia</taxon>
        <taxon>Eubacteriales</taxon>
        <taxon>Oscillospiraceae</taxon>
        <taxon>Sporobacter</taxon>
    </lineage>
</organism>
<dbReference type="InterPro" id="IPR023365">
    <property type="entry name" value="Sortase_dom-sf"/>
</dbReference>
<dbReference type="OrthoDB" id="1648028at2"/>
<dbReference type="AlphaFoldDB" id="A0A1M5YQH2"/>
<dbReference type="NCBIfam" id="TIGR01076">
    <property type="entry name" value="sortase_fam"/>
    <property type="match status" value="1"/>
</dbReference>
<dbReference type="EMBL" id="FQXV01000010">
    <property type="protein sequence ID" value="SHI14335.1"/>
    <property type="molecule type" value="Genomic_DNA"/>
</dbReference>
<feature type="active site" description="Acyl-thioester intermediate" evidence="2">
    <location>
        <position position="208"/>
    </location>
</feature>
<dbReference type="InterPro" id="IPR005754">
    <property type="entry name" value="Sortase"/>
</dbReference>
<dbReference type="Pfam" id="PF04203">
    <property type="entry name" value="Sortase"/>
    <property type="match status" value="1"/>
</dbReference>
<dbReference type="Gene3D" id="2.40.260.10">
    <property type="entry name" value="Sortase"/>
    <property type="match status" value="1"/>
</dbReference>
<dbReference type="STRING" id="1123282.SAMN02745823_02735"/>
<protein>
    <submittedName>
        <fullName evidence="3">Sortase family protein</fullName>
    </submittedName>
</protein>
<dbReference type="InterPro" id="IPR042000">
    <property type="entry name" value="Sortase_D_2"/>
</dbReference>
<dbReference type="SUPFAM" id="SSF63817">
    <property type="entry name" value="Sortase"/>
    <property type="match status" value="1"/>
</dbReference>